<dbReference type="GO" id="GO:0005198">
    <property type="term" value="F:structural molecule activity"/>
    <property type="evidence" value="ECO:0007669"/>
    <property type="project" value="InterPro"/>
</dbReference>
<dbReference type="EMBL" id="CP027668">
    <property type="protein sequence ID" value="AVO45480.1"/>
    <property type="molecule type" value="Genomic_DNA"/>
</dbReference>
<dbReference type="PANTHER" id="PTHR42792:SF1">
    <property type="entry name" value="FLAGELLAR HOOK-ASSOCIATED PROTEIN 3"/>
    <property type="match status" value="1"/>
</dbReference>
<accession>A0A2S0NBF3</accession>
<dbReference type="PANTHER" id="PTHR42792">
    <property type="entry name" value="FLAGELLIN"/>
    <property type="match status" value="1"/>
</dbReference>
<name>A0A2S0NBF3_9HYPH</name>
<sequence>MSIRTSGILSGLNASDFMRMKTQLSDLQRQLGSGQKSETYGGLGPERGFSLAFRASMSQIDAWQQSISLVTTRISIIDTSLTGIAKTVSSTKTSLQPNEYKLSSGRTIGQVAAGDGLNAVVSMLNANDGTRYVFGGRKSATPPVLDPSIFLNGDNSKDGFKTVLLERMQADLGVAGANPEANSAATGRVTLSAQGTQPVVLAEDGAHDFGLKIGLVSGAVDGITATKTAGPPASLSIAAGAGNASPNQALTVSFTLPDGSVENMTLTAVAADADLLATGQFRVGATSAETLDNLRATLGTEVSRMVGSKLAAASAVKAGDDFFHGETNAAALAGPPVVEPGVPKRLVPGVSGTMADAVAYDTPQNADATTVRWYQGDRVSPNPRATASAEVDNSQSVYYGVRADEEALRTAVQYMAVASSLRFSESDPNGLERFQALTPRVVSGLSMDNAGQTVQSIQIEIAAANTAADSAKTRHSDRRAMLGGLLADIEGVDDNEVTVQILALQTNLQASYQTSSMLSKLTIVNYM</sequence>
<dbReference type="InterPro" id="IPR001492">
    <property type="entry name" value="Flagellin"/>
</dbReference>
<dbReference type="GO" id="GO:0009288">
    <property type="term" value="C:bacterial-type flagellum"/>
    <property type="evidence" value="ECO:0007669"/>
    <property type="project" value="InterPro"/>
</dbReference>
<dbReference type="Proteomes" id="UP000237889">
    <property type="component" value="Chromosome"/>
</dbReference>
<proteinExistence type="predicted"/>
<dbReference type="SUPFAM" id="SSF64518">
    <property type="entry name" value="Phase 1 flagellin"/>
    <property type="match status" value="1"/>
</dbReference>
<keyword evidence="2" id="KW-1185">Reference proteome</keyword>
<dbReference type="KEGG" id="phr:C6569_10620"/>
<evidence type="ECO:0008006" key="3">
    <source>
        <dbReference type="Google" id="ProtNLM"/>
    </source>
</evidence>
<protein>
    <recommendedName>
        <fullName evidence="3">Flagellin N-terminal domain-containing protein</fullName>
    </recommendedName>
</protein>
<reference evidence="1 2" key="1">
    <citation type="submission" date="2018-03" db="EMBL/GenBank/DDBJ databases">
        <title>Genome sequencing of Phreatobacter sp.</title>
        <authorList>
            <person name="Kim S.-J."/>
            <person name="Heo J."/>
            <person name="Kwon S.-W."/>
        </authorList>
    </citation>
    <scope>NUCLEOTIDE SEQUENCE [LARGE SCALE GENOMIC DNA]</scope>
    <source>
        <strain evidence="1 2">S-12</strain>
    </source>
</reference>
<evidence type="ECO:0000313" key="2">
    <source>
        <dbReference type="Proteomes" id="UP000237889"/>
    </source>
</evidence>
<evidence type="ECO:0000313" key="1">
    <source>
        <dbReference type="EMBL" id="AVO45480.1"/>
    </source>
</evidence>
<gene>
    <name evidence="1" type="ORF">C6569_10620</name>
</gene>
<organism evidence="1 2">
    <name type="scientific">Phreatobacter cathodiphilus</name>
    <dbReference type="NCBI Taxonomy" id="1868589"/>
    <lineage>
        <taxon>Bacteria</taxon>
        <taxon>Pseudomonadati</taxon>
        <taxon>Pseudomonadota</taxon>
        <taxon>Alphaproteobacteria</taxon>
        <taxon>Hyphomicrobiales</taxon>
        <taxon>Phreatobacteraceae</taxon>
        <taxon>Phreatobacter</taxon>
    </lineage>
</organism>
<dbReference type="RefSeq" id="WP_106748821.1">
    <property type="nucleotide sequence ID" value="NZ_CP027668.1"/>
</dbReference>
<dbReference type="OrthoDB" id="7312911at2"/>
<dbReference type="AlphaFoldDB" id="A0A2S0NBF3"/>